<keyword evidence="2" id="KW-1185">Reference proteome</keyword>
<accession>U6SKJ5</accession>
<gene>
    <name evidence="1" type="ORF">A33I_17250</name>
</gene>
<protein>
    <submittedName>
        <fullName evidence="1">Uncharacterized protein</fullName>
    </submittedName>
</protein>
<reference evidence="1 2" key="1">
    <citation type="journal article" date="2013" name="Genome Announc.">
        <title>Genome Sequence of the Extreme Obligate Alkaliphile Bacillus marmarensis Strain DSM 21297.</title>
        <authorList>
            <person name="Wernick D.G."/>
            <person name="Choi K.Y."/>
            <person name="Tat C.A."/>
            <person name="Lafontaine Rivera J.G."/>
            <person name="Liao J.C."/>
        </authorList>
    </citation>
    <scope>NUCLEOTIDE SEQUENCE [LARGE SCALE GENOMIC DNA]</scope>
    <source>
        <strain evidence="1 2">DSM 21297</strain>
    </source>
</reference>
<comment type="caution">
    <text evidence="1">The sequence shown here is derived from an EMBL/GenBank/DDBJ whole genome shotgun (WGS) entry which is preliminary data.</text>
</comment>
<dbReference type="EMBL" id="ATAE01000038">
    <property type="protein sequence ID" value="ERN52254.1"/>
    <property type="molecule type" value="Genomic_DNA"/>
</dbReference>
<proteinExistence type="predicted"/>
<name>U6SKJ5_9BACI</name>
<dbReference type="AlphaFoldDB" id="U6SKJ5"/>
<evidence type="ECO:0000313" key="2">
    <source>
        <dbReference type="Proteomes" id="UP000017170"/>
    </source>
</evidence>
<organism evidence="1 2">
    <name type="scientific">Alkalihalophilus marmarensis DSM 21297</name>
    <dbReference type="NCBI Taxonomy" id="1188261"/>
    <lineage>
        <taxon>Bacteria</taxon>
        <taxon>Bacillati</taxon>
        <taxon>Bacillota</taxon>
        <taxon>Bacilli</taxon>
        <taxon>Bacillales</taxon>
        <taxon>Bacillaceae</taxon>
        <taxon>Alkalihalophilus</taxon>
    </lineage>
</organism>
<sequence>MELYKIAEAKGNFSEYAKDLIRKDNHCEKKKKDIKVESKVYDVPRTKPKLMVYCQTE</sequence>
<evidence type="ECO:0000313" key="1">
    <source>
        <dbReference type="EMBL" id="ERN52254.1"/>
    </source>
</evidence>
<dbReference type="Proteomes" id="UP000017170">
    <property type="component" value="Unassembled WGS sequence"/>
</dbReference>